<organism evidence="1">
    <name type="scientific">Rhizophora mucronata</name>
    <name type="common">Asiatic mangrove</name>
    <dbReference type="NCBI Taxonomy" id="61149"/>
    <lineage>
        <taxon>Eukaryota</taxon>
        <taxon>Viridiplantae</taxon>
        <taxon>Streptophyta</taxon>
        <taxon>Embryophyta</taxon>
        <taxon>Tracheophyta</taxon>
        <taxon>Spermatophyta</taxon>
        <taxon>Magnoliopsida</taxon>
        <taxon>eudicotyledons</taxon>
        <taxon>Gunneridae</taxon>
        <taxon>Pentapetalae</taxon>
        <taxon>rosids</taxon>
        <taxon>fabids</taxon>
        <taxon>Malpighiales</taxon>
        <taxon>Rhizophoraceae</taxon>
        <taxon>Rhizophora</taxon>
    </lineage>
</organism>
<proteinExistence type="predicted"/>
<protein>
    <submittedName>
        <fullName evidence="1">Uncharacterized protein</fullName>
    </submittedName>
</protein>
<name>A0A2P2KSR6_RHIMU</name>
<dbReference type="EMBL" id="GGEC01028268">
    <property type="protein sequence ID" value="MBX08752.1"/>
    <property type="molecule type" value="Transcribed_RNA"/>
</dbReference>
<evidence type="ECO:0000313" key="1">
    <source>
        <dbReference type="EMBL" id="MBX08752.1"/>
    </source>
</evidence>
<accession>A0A2P2KSR6</accession>
<reference evidence="1" key="1">
    <citation type="submission" date="2018-02" db="EMBL/GenBank/DDBJ databases">
        <title>Rhizophora mucronata_Transcriptome.</title>
        <authorList>
            <person name="Meera S.P."/>
            <person name="Sreeshan A."/>
            <person name="Augustine A."/>
        </authorList>
    </citation>
    <scope>NUCLEOTIDE SEQUENCE</scope>
    <source>
        <tissue evidence="1">Leaf</tissue>
    </source>
</reference>
<sequence length="32" mass="3793">MDSTRCLHGRLSFTRNANSSTCNFTHYQFYSF</sequence>
<dbReference type="AlphaFoldDB" id="A0A2P2KSR6"/>